<sequence length="368" mass="41190">MTGPLKFKKPVIAVVGSAGKTTTKEMLASILSTRWKIFKSYGNANAPRHIAKYASRIKPFHKAVILEYGMSRHGEIRRSCKTIQPNIGIITNVGTAHIGNFGGSIIGIANTKSDLIRYMKPNGVLFLNVDDKNSKLLDIKNFKGKIFTVGQINQANYKASDVRFVNGGMEFTMKLNEEKHKFFIPIYGKHNIYNALFAIGVAHYLGFNPKDIQDGLRKYRKPRRRLTVYRLGKSIIIIDDTFSANPNAVKAALDVMSYIGKGRKIAVLGTMLEMGKYQIKGHRDVGKYLAEKQIDYLYTFGKGGAIIGQGAIEAGFPKERVKNFLSHDKLANYLIKNIKPNTTILFKASHGIHLNRVVRALLEYKKGH</sequence>
<name>A0A1D2YUG3_9BACI</name>
<organism evidence="6 7">
    <name type="scientific">Vulcanibacillus modesticaldus</name>
    <dbReference type="NCBI Taxonomy" id="337097"/>
    <lineage>
        <taxon>Bacteria</taxon>
        <taxon>Bacillati</taxon>
        <taxon>Bacillota</taxon>
        <taxon>Bacilli</taxon>
        <taxon>Bacillales</taxon>
        <taxon>Bacillaceae</taxon>
        <taxon>Vulcanibacillus</taxon>
    </lineage>
</organism>
<evidence type="ECO:0000313" key="6">
    <source>
        <dbReference type="EMBL" id="OEF99344.1"/>
    </source>
</evidence>
<dbReference type="InterPro" id="IPR036615">
    <property type="entry name" value="Mur_ligase_C_dom_sf"/>
</dbReference>
<keyword evidence="1 6" id="KW-0436">Ligase</keyword>
<dbReference type="InterPro" id="IPR036565">
    <property type="entry name" value="Mur-like_cat_sf"/>
</dbReference>
<evidence type="ECO:0000259" key="5">
    <source>
        <dbReference type="Pfam" id="PF08245"/>
    </source>
</evidence>
<dbReference type="SUPFAM" id="SSF53623">
    <property type="entry name" value="MurD-like peptide ligases, catalytic domain"/>
    <property type="match status" value="1"/>
</dbReference>
<evidence type="ECO:0000256" key="2">
    <source>
        <dbReference type="ARBA" id="ARBA00022741"/>
    </source>
</evidence>
<proteinExistence type="predicted"/>
<protein>
    <submittedName>
        <fullName evidence="6">Mur ligase</fullName>
    </submittedName>
</protein>
<reference evidence="6 7" key="1">
    <citation type="submission" date="2016-09" db="EMBL/GenBank/DDBJ databases">
        <title>Draft genome sequence for the type strain of Vulcanibacillus modesticaldus BR, a strictly anaerobic, moderately thermophilic, and nitrate-reducing bacterium from deep sea-hydrothermal vents of the Mid-Atlantic Ridge.</title>
        <authorList>
            <person name="Abin C.A."/>
            <person name="Hollibaugh J.T."/>
        </authorList>
    </citation>
    <scope>NUCLEOTIDE SEQUENCE [LARGE SCALE GENOMIC DNA]</scope>
    <source>
        <strain evidence="6 7">BR</strain>
    </source>
</reference>
<dbReference type="GO" id="GO:0005524">
    <property type="term" value="F:ATP binding"/>
    <property type="evidence" value="ECO:0007669"/>
    <property type="project" value="UniProtKB-KW"/>
</dbReference>
<dbReference type="InterPro" id="IPR004101">
    <property type="entry name" value="Mur_ligase_C"/>
</dbReference>
<keyword evidence="7" id="KW-1185">Reference proteome</keyword>
<dbReference type="PANTHER" id="PTHR43024">
    <property type="entry name" value="UDP-N-ACETYLMURAMOYL-TRIPEPTIDE--D-ALANYL-D-ALANINE LIGASE"/>
    <property type="match status" value="1"/>
</dbReference>
<dbReference type="AlphaFoldDB" id="A0A1D2YUG3"/>
<dbReference type="Proteomes" id="UP000243739">
    <property type="component" value="Unassembled WGS sequence"/>
</dbReference>
<evidence type="ECO:0000256" key="3">
    <source>
        <dbReference type="ARBA" id="ARBA00022840"/>
    </source>
</evidence>
<dbReference type="RefSeq" id="WP_069656737.1">
    <property type="nucleotide sequence ID" value="NZ_MIJF01000024.1"/>
</dbReference>
<dbReference type="InterPro" id="IPR051046">
    <property type="entry name" value="MurCDEF_CellWall_CoF430Synth"/>
</dbReference>
<comment type="caution">
    <text evidence="6">The sequence shown here is derived from an EMBL/GenBank/DDBJ whole genome shotgun (WGS) entry which is preliminary data.</text>
</comment>
<dbReference type="GO" id="GO:0016881">
    <property type="term" value="F:acid-amino acid ligase activity"/>
    <property type="evidence" value="ECO:0007669"/>
    <property type="project" value="InterPro"/>
</dbReference>
<dbReference type="InterPro" id="IPR013221">
    <property type="entry name" value="Mur_ligase_cen"/>
</dbReference>
<feature type="domain" description="Mur ligase C-terminal" evidence="4">
    <location>
        <begin position="224"/>
        <end position="349"/>
    </location>
</feature>
<accession>A0A1D2YUG3</accession>
<dbReference type="Gene3D" id="3.40.1190.10">
    <property type="entry name" value="Mur-like, catalytic domain"/>
    <property type="match status" value="1"/>
</dbReference>
<dbReference type="Pfam" id="PF08245">
    <property type="entry name" value="Mur_ligase_M"/>
    <property type="match status" value="1"/>
</dbReference>
<feature type="domain" description="Mur ligase central" evidence="5">
    <location>
        <begin position="14"/>
        <end position="202"/>
    </location>
</feature>
<evidence type="ECO:0000313" key="7">
    <source>
        <dbReference type="Proteomes" id="UP000243739"/>
    </source>
</evidence>
<dbReference type="EMBL" id="MIJF01000024">
    <property type="protein sequence ID" value="OEF99344.1"/>
    <property type="molecule type" value="Genomic_DNA"/>
</dbReference>
<evidence type="ECO:0000259" key="4">
    <source>
        <dbReference type="Pfam" id="PF02875"/>
    </source>
</evidence>
<evidence type="ECO:0000256" key="1">
    <source>
        <dbReference type="ARBA" id="ARBA00022598"/>
    </source>
</evidence>
<dbReference type="PANTHER" id="PTHR43024:SF1">
    <property type="entry name" value="UDP-N-ACETYLMURAMOYL-TRIPEPTIDE--D-ALANYL-D-ALANINE LIGASE"/>
    <property type="match status" value="1"/>
</dbReference>
<dbReference type="Pfam" id="PF02875">
    <property type="entry name" value="Mur_ligase_C"/>
    <property type="match status" value="1"/>
</dbReference>
<dbReference type="SUPFAM" id="SSF53244">
    <property type="entry name" value="MurD-like peptide ligases, peptide-binding domain"/>
    <property type="match status" value="1"/>
</dbReference>
<dbReference type="STRING" id="337097.BHF71_01775"/>
<dbReference type="Gene3D" id="3.90.190.20">
    <property type="entry name" value="Mur ligase, C-terminal domain"/>
    <property type="match status" value="1"/>
</dbReference>
<gene>
    <name evidence="6" type="ORF">BHF71_01775</name>
</gene>
<keyword evidence="3" id="KW-0067">ATP-binding</keyword>
<keyword evidence="2" id="KW-0547">Nucleotide-binding</keyword>